<feature type="region of interest" description="Disordered" evidence="1">
    <location>
        <begin position="1"/>
        <end position="34"/>
    </location>
</feature>
<sequence>MNAELPDRRPEQSKSIERSTDRSQPTIEAIDEDRSDQRVRLAELERPEDRRATLAALVLDNWSEADGSTTCFGIEVDPAMVPEKLVDLLHQVETACGFDLVNDGLEPADIGNLLQGQLEASQAEAAAEQNAMVLAQETARTDQAAEQRDAYKHLIEEQVSSGKSNAEIILALAQDPRVPATERVKLAQFATIIEVAQEIPADAEIILARVETVDLSSGVPDPKRFAQAFIFDTPGSALPSGVSEATQIAVAEVLGIERPELDVVTGTEMIDVFEKGIGTRRVRDPETGELREEPIMLEPGQFEEIRDGQSIGLTDTGARAMRFEEEVGDFTVLLPETATAEDMVMYGLAGQMMSQLHGVNMAETIFPGRNVMERGGGTLDIRMPEDFNRTQRLCQIFFGGFAGHDGELLSQSDLDRIPYLMQFQNAKGDAAIGDINPEQMRADYRRQGIIDEDGNFDWDLFAAMVEANRLALWTGEEHFGRAAA</sequence>
<reference evidence="2 3" key="1">
    <citation type="submission" date="2023-01" db="EMBL/GenBank/DDBJ databases">
        <title>Thalassococcus onchidii sp. nov., isolated from a marine invertebrate from the South China Sea.</title>
        <authorList>
            <person name="Xu S."/>
            <person name="Liu Z."/>
            <person name="Xu Y."/>
        </authorList>
    </citation>
    <scope>NUCLEOTIDE SEQUENCE [LARGE SCALE GENOMIC DNA]</scope>
    <source>
        <strain evidence="2 3">KCTC 32084</strain>
    </source>
</reference>
<proteinExistence type="predicted"/>
<organism evidence="2 3">
    <name type="scientific">Thalassococcus lentus</name>
    <dbReference type="NCBI Taxonomy" id="1210524"/>
    <lineage>
        <taxon>Bacteria</taxon>
        <taxon>Pseudomonadati</taxon>
        <taxon>Pseudomonadota</taxon>
        <taxon>Alphaproteobacteria</taxon>
        <taxon>Rhodobacterales</taxon>
        <taxon>Roseobacteraceae</taxon>
        <taxon>Thalassococcus</taxon>
    </lineage>
</organism>
<evidence type="ECO:0000313" key="3">
    <source>
        <dbReference type="Proteomes" id="UP001210720"/>
    </source>
</evidence>
<evidence type="ECO:0000256" key="1">
    <source>
        <dbReference type="SAM" id="MobiDB-lite"/>
    </source>
</evidence>
<gene>
    <name evidence="2" type="ORF">PFY00_18645</name>
</gene>
<feature type="compositionally biased region" description="Basic and acidic residues" evidence="1">
    <location>
        <begin position="1"/>
        <end position="21"/>
    </location>
</feature>
<dbReference type="EMBL" id="JAQIOY010000012">
    <property type="protein sequence ID" value="MDA7426758.1"/>
    <property type="molecule type" value="Genomic_DNA"/>
</dbReference>
<evidence type="ECO:0000313" key="2">
    <source>
        <dbReference type="EMBL" id="MDA7426758.1"/>
    </source>
</evidence>
<dbReference type="RefSeq" id="WP_271434113.1">
    <property type="nucleotide sequence ID" value="NZ_JAQIOY010000012.1"/>
</dbReference>
<dbReference type="Proteomes" id="UP001210720">
    <property type="component" value="Unassembled WGS sequence"/>
</dbReference>
<name>A0ABT4XXQ9_9RHOB</name>
<keyword evidence="3" id="KW-1185">Reference proteome</keyword>
<protein>
    <submittedName>
        <fullName evidence="2">Uncharacterized protein</fullName>
    </submittedName>
</protein>
<accession>A0ABT4XXQ9</accession>
<comment type="caution">
    <text evidence="2">The sequence shown here is derived from an EMBL/GenBank/DDBJ whole genome shotgun (WGS) entry which is preliminary data.</text>
</comment>